<dbReference type="Pfam" id="PF00022">
    <property type="entry name" value="Actin"/>
    <property type="match status" value="1"/>
</dbReference>
<dbReference type="SMART" id="SM00268">
    <property type="entry name" value="ACTIN"/>
    <property type="match status" value="1"/>
</dbReference>
<feature type="region of interest" description="Disordered" evidence="2">
    <location>
        <begin position="283"/>
        <end position="306"/>
    </location>
</feature>
<dbReference type="EMBL" id="KN847531">
    <property type="protein sequence ID" value="KIW08081.1"/>
    <property type="molecule type" value="Genomic_DNA"/>
</dbReference>
<dbReference type="InterPro" id="IPR004000">
    <property type="entry name" value="Actin"/>
</dbReference>
<feature type="compositionally biased region" description="Polar residues" evidence="2">
    <location>
        <begin position="595"/>
        <end position="604"/>
    </location>
</feature>
<feature type="region of interest" description="Disordered" evidence="2">
    <location>
        <begin position="576"/>
        <end position="604"/>
    </location>
</feature>
<feature type="region of interest" description="Disordered" evidence="2">
    <location>
        <begin position="47"/>
        <end position="86"/>
    </location>
</feature>
<dbReference type="PANTHER" id="PTHR11937">
    <property type="entry name" value="ACTIN"/>
    <property type="match status" value="1"/>
</dbReference>
<dbReference type="InParanoid" id="A0A0D1XZ61"/>
<dbReference type="Gene3D" id="3.90.640.60">
    <property type="match status" value="1"/>
</dbReference>
<organism evidence="3 4">
    <name type="scientific">Verruconis gallopava</name>
    <dbReference type="NCBI Taxonomy" id="253628"/>
    <lineage>
        <taxon>Eukaryota</taxon>
        <taxon>Fungi</taxon>
        <taxon>Dikarya</taxon>
        <taxon>Ascomycota</taxon>
        <taxon>Pezizomycotina</taxon>
        <taxon>Dothideomycetes</taxon>
        <taxon>Pleosporomycetidae</taxon>
        <taxon>Venturiales</taxon>
        <taxon>Sympoventuriaceae</taxon>
        <taxon>Verruconis</taxon>
    </lineage>
</organism>
<gene>
    <name evidence="3" type="ORF">PV09_01021</name>
</gene>
<evidence type="ECO:0008006" key="5">
    <source>
        <dbReference type="Google" id="ProtNLM"/>
    </source>
</evidence>
<dbReference type="FunFam" id="3.30.420.40:FF:000236">
    <property type="entry name" value="Chromatin remodeling complex subunit (Arp9), putative"/>
    <property type="match status" value="1"/>
</dbReference>
<dbReference type="SUPFAM" id="SSF53067">
    <property type="entry name" value="Actin-like ATPase domain"/>
    <property type="match status" value="2"/>
</dbReference>
<dbReference type="FunCoup" id="A0A0D1XZ61">
    <property type="interactions" value="357"/>
</dbReference>
<dbReference type="InterPro" id="IPR043129">
    <property type="entry name" value="ATPase_NBD"/>
</dbReference>
<dbReference type="VEuPathDB" id="FungiDB:PV09_01021"/>
<keyword evidence="4" id="KW-1185">Reference proteome</keyword>
<comment type="similarity">
    <text evidence="1">Belongs to the actin family.</text>
</comment>
<protein>
    <recommendedName>
        <fullName evidence="5">Actin-like ATPase domain-containing protein</fullName>
    </recommendedName>
</protein>
<evidence type="ECO:0000313" key="4">
    <source>
        <dbReference type="Proteomes" id="UP000053259"/>
    </source>
</evidence>
<dbReference type="HOGENOM" id="CLU_015497_0_0_1"/>
<dbReference type="GeneID" id="27308994"/>
<evidence type="ECO:0000256" key="1">
    <source>
        <dbReference type="RuleBase" id="RU000487"/>
    </source>
</evidence>
<dbReference type="Proteomes" id="UP000053259">
    <property type="component" value="Unassembled WGS sequence"/>
</dbReference>
<name>A0A0D1XZ61_9PEZI</name>
<evidence type="ECO:0000256" key="2">
    <source>
        <dbReference type="SAM" id="MobiDB-lite"/>
    </source>
</evidence>
<dbReference type="AlphaFoldDB" id="A0A0D1XZ61"/>
<feature type="region of interest" description="Disordered" evidence="2">
    <location>
        <begin position="521"/>
        <end position="559"/>
    </location>
</feature>
<feature type="compositionally biased region" description="Basic and acidic residues" evidence="2">
    <location>
        <begin position="47"/>
        <end position="59"/>
    </location>
</feature>
<dbReference type="Gene3D" id="3.30.420.40">
    <property type="match status" value="3"/>
</dbReference>
<dbReference type="OrthoDB" id="74201at2759"/>
<reference evidence="3 4" key="1">
    <citation type="submission" date="2015-01" db="EMBL/GenBank/DDBJ databases">
        <title>The Genome Sequence of Ochroconis gallopava CBS43764.</title>
        <authorList>
            <consortium name="The Broad Institute Genomics Platform"/>
            <person name="Cuomo C."/>
            <person name="de Hoog S."/>
            <person name="Gorbushina A."/>
            <person name="Stielow B."/>
            <person name="Teixiera M."/>
            <person name="Abouelleil A."/>
            <person name="Chapman S.B."/>
            <person name="Priest M."/>
            <person name="Young S.K."/>
            <person name="Wortman J."/>
            <person name="Nusbaum C."/>
            <person name="Birren B."/>
        </authorList>
    </citation>
    <scope>NUCLEOTIDE SEQUENCE [LARGE SCALE GENOMIC DNA]</scope>
    <source>
        <strain evidence="3 4">CBS 43764</strain>
    </source>
</reference>
<evidence type="ECO:0000313" key="3">
    <source>
        <dbReference type="EMBL" id="KIW08081.1"/>
    </source>
</evidence>
<dbReference type="STRING" id="253628.A0A0D1XZ61"/>
<sequence>MPLFKDDQILIFAPGSQTTLAQLGIPESLTPAQLRIRSRMFRGEQPDKWEPFKVREREPSAANGAKQEDADANGAQSNETEYYEDQETEEGAVWPIKQGRIVDWGCFFALFEYVYSRLSPGLHTPICMVGQACWTVKDQQKITQYIFEKFRPPAFNIVDAALCSLYAHSNTPNACVVDIGYEKADVTAIVDYNIHVAGRQIAVPDCGGDAFTERLFELLKNKKWTREMCEQLKKSPICEILPPGVPLPGTAEAAQQETASANPAAAASTGAIGLGPGNRDGVGVLGEPALGSGAGTQVGDEQKENGEDEGVLDIAKIVGTGNTKDFIAQKEKEKSEKQAIKKGQKQDAAAQAQQAKTAKMLNRDRVTASFIYSDYAFLDAIKNKNMSADEMARAHAAVDEGAKQTQAEKQAAAEQAGDAMDTDAPKAGISSLIHTKAPRREIEVGVERFQAASGGVVDRIADTIHRTISSVNEVAKRSELWDNLIVVGNGAKIRGFREALLSTIQSRYIISPSSATIFTSELPSNLTTPMGTGAQTPQPGQGPSHPPLGPSGGGNPLLLAATTQHLNPHAIAQQQHLGTSTPGGPGSSTGGAGNVHSSHGQTPTSVKYARVGDYFPEWKEVGYNEAYFLGAQVLCRVIFVTDAAQTKCFMTRTDYNELGPNGIGEFAL</sequence>
<feature type="compositionally biased region" description="Gly residues" evidence="2">
    <location>
        <begin position="581"/>
        <end position="593"/>
    </location>
</feature>
<proteinExistence type="inferred from homology"/>
<accession>A0A0D1XZ61</accession>
<feature type="compositionally biased region" description="Low complexity" evidence="2">
    <location>
        <begin position="527"/>
        <end position="543"/>
    </location>
</feature>
<dbReference type="RefSeq" id="XP_016217950.1">
    <property type="nucleotide sequence ID" value="XM_016353855.1"/>
</dbReference>